<evidence type="ECO:0000256" key="1">
    <source>
        <dbReference type="ARBA" id="ARBA00004123"/>
    </source>
</evidence>
<protein>
    <recommendedName>
        <fullName evidence="5">JmjC domain-containing protein</fullName>
    </recommendedName>
</protein>
<feature type="region of interest" description="Disordered" evidence="4">
    <location>
        <begin position="499"/>
        <end position="573"/>
    </location>
</feature>
<feature type="region of interest" description="Disordered" evidence="4">
    <location>
        <begin position="340"/>
        <end position="392"/>
    </location>
</feature>
<evidence type="ECO:0000313" key="7">
    <source>
        <dbReference type="Proteomes" id="UP001160148"/>
    </source>
</evidence>
<feature type="compositionally biased region" description="Pro residues" evidence="4">
    <location>
        <begin position="29"/>
        <end position="38"/>
    </location>
</feature>
<feature type="compositionally biased region" description="Low complexity" evidence="4">
    <location>
        <begin position="380"/>
        <end position="391"/>
    </location>
</feature>
<proteinExistence type="predicted"/>
<feature type="compositionally biased region" description="Basic and acidic residues" evidence="4">
    <location>
        <begin position="539"/>
        <end position="549"/>
    </location>
</feature>
<feature type="compositionally biased region" description="Polar residues" evidence="4">
    <location>
        <begin position="280"/>
        <end position="293"/>
    </location>
</feature>
<sequence>MEEDLGGVRGTSGGGTDEATTNGDKTNRIPPPPLPPPLHHYQQQQHQQQQQQQMQQQQQHLMQQQQHQQQQQMQQHLQMQQQQNIQHHQQQMQQQQQRNQQQPQQPHNQHQQQQQLHHQQKQQQQHHQQQQQHHQQQQRHNQLRHHQMQQQQQQQQQHQLQQQQHQQQKYQQYRNRHHQYPAVVANSAASVNPAAAVAITTAATATAVNSTPFQSKLKQSLTNSALHATATVATPYAETADRSDSGLSSSRTLNSGDERSGSHSSAFSGSEDHAAAASPPNEQHQTPPSTYNNIPVWRDPHMLQSPNGPIRHVDSVQHQSLFMSNTAQMPQMMHPYQPFHPPSVGPPPAMPPQSPAPSAMQPTMGAAGGMLWKPPTVPVANGNNNSTAANSYYHHHRPNEQQQLNSRGNADKDVYKETKRAKQPPYPQGPAGGGKNRSGGVPIENVSNNEYGQVEIERLVNRHQRGNREHNEKQQAEAAVHQHFEESLKLAQQQRRTNWISNLPSPPKNVYPSQGPKTQDTSKQRHPPLNGANQTANHRGVDDWKENKNKYAPTRSTPVGPSSSRPSTQQAHYRSRAVPISNFEHENANDGGNHNNMISYAPYMNTNHVYAPPSSSSVIVRNESSYKNSSMAVPDAYSYNRTPTILTVPAVKLDNKEQKQAKPMHYSRTSTSSINTSQLKGHNSPPEQHHPGPLLNTHGRYALYPPLTDQAQRDLDTPPPAHLNAMMSSALPKFVPVAVPNDDLQTEALDLVMICNKATPETDVPLYLNSNYKNAKPDPQDSTNTHDLNVCVKPKKHNYLEMYLPVNNNVSSPLITLISNSTTNSAILTTTLSSTNSMFLPSTVSASNSSSKPITISTANLINVPISIPSTISKIDPKTIPTSISSTVLPNLTIIPTSISISPSRASTEIPTIIPASTPATNSTTSSSTKVSTESSVTTSSNIPMTNSTTYDSSPSTPPPVLMPATYTEMSSGIKTHHHKLKKAWLQRHVWAEDLKEAGVNIDQNPSHSFSQMDDTPPVLQCEITKKRKISKSSSDDNIEAKSPPVIFPSTSYSEPSTSSGSGTKKCKKRKVSNPSIPPENKDTTDNVKPLDTEKKVPPIKIPKKRGRKPKVVVSIPLKKGKNNDGEVRFFQSGPCLNAGPKIHKCRECRIFINNKKNDLMTQDEIDNIFCRFYAFRRLFTNKTGQLMNAGFPDPFLDITEDDANLWLPNPECPPTSLDVEVAKKVLVEAGRQFCYLVKEENKALTLSPYFQGKPIAWKKAANGVREMCDVCLTTIFNYHWACAKCGFGVCIDCVKARLNGSSKLPNAASMTKKDLREKDTFTWMTCNSKHNHDVERLMLTQIVASDSMDVVFSDLHRVSSLWNLAIECGCPDHPFPEIPGDSSTDDDDDNVPSISQASTSNTDNSQSGPAENCEISSAEDFKNESADNSKIKLSDDSQNIPAEGSKNSAAENSTKSPAENSLDNIAEKSKSLSQNAIKIEPQIAGCSNGRRASVRSNPETRQQPFKHFVRKKNKYLKTIPREPLPPRVMTLAESREFFPNNPHTWLCDGKLLRLLDPEDPTNCDMFQEQWKRGQPVMVSDVGQRLNPELWSPYSFSRDFGEFTNDLIDCATGMLIEGKTMKQFWDGFEDESKRLKGSDGKHMLLKLKDWPVGTDFADTLPESVFRYRFDDLMRVLPLKDYTLRDGNLNLAARLPACFVRPDLGPKMYSAYGNAGNRDSGKQLMSTTNLHLDVSDAVNVMVYVAISHKSENQDEADHEWHVKAPNAVKPLEPNHDPIHDQSSYLDADLRARLYTEYGVQGYAVVQCLGDAIFIPAGAPHQVRNLHSCIKVAGDFVSPENVSQCFRLMNEFRELSSSHSNHEDKLQIKNIMFHAVKDSISVLLHEHLEEPQEQQEPEQEQEQKE</sequence>
<feature type="region of interest" description="Disordered" evidence="4">
    <location>
        <begin position="1"/>
        <end position="174"/>
    </location>
</feature>
<feature type="region of interest" description="Disordered" evidence="4">
    <location>
        <begin position="417"/>
        <end position="449"/>
    </location>
</feature>
<feature type="domain" description="JmjC" evidence="5">
    <location>
        <begin position="1683"/>
        <end position="1851"/>
    </location>
</feature>
<feature type="compositionally biased region" description="Pro residues" evidence="4">
    <location>
        <begin position="340"/>
        <end position="355"/>
    </location>
</feature>
<gene>
    <name evidence="6" type="ORF">MEUPH1_LOCUS15347</name>
</gene>
<dbReference type="Gene3D" id="2.60.120.650">
    <property type="entry name" value="Cupin"/>
    <property type="match status" value="1"/>
</dbReference>
<dbReference type="SMART" id="SM00558">
    <property type="entry name" value="JmjC"/>
    <property type="match status" value="1"/>
</dbReference>
<feature type="region of interest" description="Disordered" evidence="4">
    <location>
        <begin position="915"/>
        <end position="959"/>
    </location>
</feature>
<feature type="compositionally biased region" description="Low complexity" evidence="4">
    <location>
        <begin position="148"/>
        <end position="173"/>
    </location>
</feature>
<keyword evidence="3" id="KW-0539">Nucleus</keyword>
<keyword evidence="2" id="KW-0479">Metal-binding</keyword>
<dbReference type="Pfam" id="PF02373">
    <property type="entry name" value="JmjC"/>
    <property type="match status" value="1"/>
</dbReference>
<evidence type="ECO:0000256" key="2">
    <source>
        <dbReference type="ARBA" id="ARBA00022723"/>
    </source>
</evidence>
<feature type="compositionally biased region" description="Polar residues" evidence="4">
    <location>
        <begin position="1393"/>
        <end position="1410"/>
    </location>
</feature>
<keyword evidence="7" id="KW-1185">Reference proteome</keyword>
<feature type="compositionally biased region" description="Gly residues" evidence="4">
    <location>
        <begin position="7"/>
        <end position="16"/>
    </location>
</feature>
<feature type="region of interest" description="Disordered" evidence="4">
    <location>
        <begin position="1027"/>
        <end position="1094"/>
    </location>
</feature>
<dbReference type="InterPro" id="IPR003347">
    <property type="entry name" value="JmjC_dom"/>
</dbReference>
<comment type="subcellular location">
    <subcellularLocation>
        <location evidence="1">Nucleus</location>
    </subcellularLocation>
</comment>
<dbReference type="EMBL" id="CARXXK010000002">
    <property type="protein sequence ID" value="CAI6359999.1"/>
    <property type="molecule type" value="Genomic_DNA"/>
</dbReference>
<evidence type="ECO:0000256" key="3">
    <source>
        <dbReference type="ARBA" id="ARBA00023242"/>
    </source>
</evidence>
<feature type="compositionally biased region" description="Basic and acidic residues" evidence="4">
    <location>
        <begin position="1420"/>
        <end position="1436"/>
    </location>
</feature>
<dbReference type="GO" id="GO:0006357">
    <property type="term" value="P:regulation of transcription by RNA polymerase II"/>
    <property type="evidence" value="ECO:0007669"/>
    <property type="project" value="TreeGrafter"/>
</dbReference>
<evidence type="ECO:0000256" key="4">
    <source>
        <dbReference type="SAM" id="MobiDB-lite"/>
    </source>
</evidence>
<feature type="compositionally biased region" description="Polar residues" evidence="4">
    <location>
        <begin position="511"/>
        <end position="521"/>
    </location>
</feature>
<feature type="compositionally biased region" description="Low complexity" evidence="4">
    <location>
        <begin position="39"/>
        <end position="140"/>
    </location>
</feature>
<dbReference type="PROSITE" id="PS51184">
    <property type="entry name" value="JMJC"/>
    <property type="match status" value="1"/>
</dbReference>
<evidence type="ECO:0000259" key="5">
    <source>
        <dbReference type="PROSITE" id="PS51184"/>
    </source>
</evidence>
<accession>A0AAV0WVC6</accession>
<reference evidence="6 7" key="1">
    <citation type="submission" date="2023-01" db="EMBL/GenBank/DDBJ databases">
        <authorList>
            <person name="Whitehead M."/>
        </authorList>
    </citation>
    <scope>NUCLEOTIDE SEQUENCE [LARGE SCALE GENOMIC DNA]</scope>
</reference>
<feature type="compositionally biased region" description="Low complexity" evidence="4">
    <location>
        <begin position="915"/>
        <end position="955"/>
    </location>
</feature>
<feature type="region of interest" description="Disordered" evidence="4">
    <location>
        <begin position="1484"/>
        <end position="1504"/>
    </location>
</feature>
<feature type="compositionally biased region" description="Polar residues" evidence="4">
    <location>
        <begin position="1495"/>
        <end position="1504"/>
    </location>
</feature>
<organism evidence="6 7">
    <name type="scientific">Macrosiphum euphorbiae</name>
    <name type="common">potato aphid</name>
    <dbReference type="NCBI Taxonomy" id="13131"/>
    <lineage>
        <taxon>Eukaryota</taxon>
        <taxon>Metazoa</taxon>
        <taxon>Ecdysozoa</taxon>
        <taxon>Arthropoda</taxon>
        <taxon>Hexapoda</taxon>
        <taxon>Insecta</taxon>
        <taxon>Pterygota</taxon>
        <taxon>Neoptera</taxon>
        <taxon>Paraneoptera</taxon>
        <taxon>Hemiptera</taxon>
        <taxon>Sternorrhyncha</taxon>
        <taxon>Aphidomorpha</taxon>
        <taxon>Aphidoidea</taxon>
        <taxon>Aphididae</taxon>
        <taxon>Macrosiphini</taxon>
        <taxon>Macrosiphum</taxon>
    </lineage>
</organism>
<feature type="region of interest" description="Disordered" evidence="4">
    <location>
        <begin position="1376"/>
        <end position="1463"/>
    </location>
</feature>
<feature type="compositionally biased region" description="Basic and acidic residues" evidence="4">
    <location>
        <begin position="1080"/>
        <end position="1094"/>
    </location>
</feature>
<dbReference type="PANTHER" id="PTHR12549">
    <property type="entry name" value="JMJC DOMAIN-CONTAINING HISTONE DEMETHYLATION PROTEIN"/>
    <property type="match status" value="1"/>
</dbReference>
<feature type="region of interest" description="Disordered" evidence="4">
    <location>
        <begin position="237"/>
        <end position="307"/>
    </location>
</feature>
<feature type="compositionally biased region" description="Polar residues" evidence="4">
    <location>
        <begin position="1437"/>
        <end position="1463"/>
    </location>
</feature>
<comment type="caution">
    <text evidence="6">The sequence shown here is derived from an EMBL/GenBank/DDBJ whole genome shotgun (WGS) entry which is preliminary data.</text>
</comment>
<name>A0AAV0WVC6_9HEMI</name>
<dbReference type="InterPro" id="IPR045109">
    <property type="entry name" value="LSDs-like"/>
</dbReference>
<dbReference type="GO" id="GO:0046872">
    <property type="term" value="F:metal ion binding"/>
    <property type="evidence" value="ECO:0007669"/>
    <property type="project" value="UniProtKB-KW"/>
</dbReference>
<dbReference type="GO" id="GO:0000118">
    <property type="term" value="C:histone deacetylase complex"/>
    <property type="evidence" value="ECO:0007669"/>
    <property type="project" value="TreeGrafter"/>
</dbReference>
<feature type="region of interest" description="Disordered" evidence="4">
    <location>
        <begin position="656"/>
        <end position="701"/>
    </location>
</feature>
<dbReference type="GO" id="GO:0032454">
    <property type="term" value="F:histone H3K9 demethylase activity"/>
    <property type="evidence" value="ECO:0007669"/>
    <property type="project" value="InterPro"/>
</dbReference>
<dbReference type="PANTHER" id="PTHR12549:SF38">
    <property type="entry name" value="JMJC DOMAIN-CONTAINING HISTONE DEMETHYLASE 2, ISOFORM A"/>
    <property type="match status" value="1"/>
</dbReference>
<dbReference type="SUPFAM" id="SSF51197">
    <property type="entry name" value="Clavaminate synthase-like"/>
    <property type="match status" value="1"/>
</dbReference>
<feature type="compositionally biased region" description="Polar residues" evidence="4">
    <location>
        <begin position="667"/>
        <end position="681"/>
    </location>
</feature>
<dbReference type="GO" id="GO:0031490">
    <property type="term" value="F:chromatin DNA binding"/>
    <property type="evidence" value="ECO:0007669"/>
    <property type="project" value="TreeGrafter"/>
</dbReference>
<dbReference type="GO" id="GO:0003712">
    <property type="term" value="F:transcription coregulator activity"/>
    <property type="evidence" value="ECO:0007669"/>
    <property type="project" value="TreeGrafter"/>
</dbReference>
<dbReference type="Proteomes" id="UP001160148">
    <property type="component" value="Unassembled WGS sequence"/>
</dbReference>
<feature type="compositionally biased region" description="Polar residues" evidence="4">
    <location>
        <begin position="245"/>
        <end position="255"/>
    </location>
</feature>
<feature type="compositionally biased region" description="Low complexity" evidence="4">
    <location>
        <begin position="1050"/>
        <end position="1064"/>
    </location>
</feature>
<feature type="compositionally biased region" description="Polar residues" evidence="4">
    <location>
        <begin position="554"/>
        <end position="572"/>
    </location>
</feature>
<dbReference type="GO" id="GO:0000785">
    <property type="term" value="C:chromatin"/>
    <property type="evidence" value="ECO:0007669"/>
    <property type="project" value="TreeGrafter"/>
</dbReference>
<evidence type="ECO:0000313" key="6">
    <source>
        <dbReference type="EMBL" id="CAI6359999.1"/>
    </source>
</evidence>